<evidence type="ECO:0000313" key="2">
    <source>
        <dbReference type="EMBL" id="GBB95221.1"/>
    </source>
</evidence>
<reference evidence="2 4" key="1">
    <citation type="submission" date="2017-11" db="EMBL/GenBank/DDBJ databases">
        <title>The genome of Rhizophagus clarus HR1 reveals common genetic basis of auxotrophy among arbuscular mycorrhizal fungi.</title>
        <authorList>
            <person name="Kobayashi Y."/>
        </authorList>
    </citation>
    <scope>NUCLEOTIDE SEQUENCE [LARGE SCALE GENOMIC DNA]</scope>
    <source>
        <strain evidence="2 4">HR1</strain>
    </source>
</reference>
<dbReference type="Proteomes" id="UP000615446">
    <property type="component" value="Unassembled WGS sequence"/>
</dbReference>
<gene>
    <name evidence="3" type="ORF">RCL2_002742700</name>
    <name evidence="2" type="ORF">RclHR1_00250019</name>
</gene>
<protein>
    <submittedName>
        <fullName evidence="3">DNA translocase FtsK</fullName>
    </submittedName>
</protein>
<evidence type="ECO:0000256" key="1">
    <source>
        <dbReference type="SAM" id="MobiDB-lite"/>
    </source>
</evidence>
<evidence type="ECO:0000313" key="3">
    <source>
        <dbReference type="EMBL" id="GET00991.1"/>
    </source>
</evidence>
<dbReference type="EMBL" id="BEXD01001668">
    <property type="protein sequence ID" value="GBB95221.1"/>
    <property type="molecule type" value="Genomic_DNA"/>
</dbReference>
<proteinExistence type="predicted"/>
<accession>A0A2Z6RE61</accession>
<sequence length="1072" mass="125096">MTSNIVVSDTQIKRCRDTLELLADDNSLVHNYALSETICLMEDLVGRLDHSNNERIDDANVVNFALKAAQYLSDYQWTHYNDSTVAQLELFLNAMSLVLYVLSKSVNMIESGNRTSFYKSVSKLWKIYMNSNYINANVMFSLREIRNCLRKIKDDQSNFSNVIITGSKVVETIVNVVQSQYLPALVSAFGVLNFEYSAGIWYEDWKEMNETYSRLRQQCLENKEKTQLDGIKKFSRKLLKLSIKEFERVKRKNTKYKKFEYKVLKSGGKALGYSLPDNIDTLLIGYLHLIQRILEEFYPQIRKYIYVKIIPFCNEIIETHVKKQLTFKAVEVLYVIKENTQREVIKDEIESNFNNWSTVTSNPMNTSRPLSSYTFNSNYTIPDTPASIPEKRSRRMTFPRIPTRIDHQQQRKQIIEGVFKLFEERRKIYKNINEIKTEYDKLSKDDDVINEHSIIEKLNEIFEEKRRKDQIEYIESLEGKVIDEQVYSKLKEILEGDRKRKDEMGPILLKLKEIEDGNRKESEIESILLKLKEILERTIEKDQPIIEKEKEEPVSSATGKEPIFKEVLIIEKEPVFKEVLIIEKEPVFKEVLIIEKEPVFEKVPIIEKESDFEKVSTIEKELVFKEVSTIEKERVFEKVSTIEKEPDFEEVLTIKKEPAIEEVSSIEAKPVFEKASSIEEEPVFEEISSIEEFGHENYLDDTDVDVNDVDNHESSFDVDEILGHQKYLDDNVIIYYDAVVSGANDVKHANDVSDANHQYSNYFTEEFDDTLYIDNYEVIFDVDEILNHQKCLDDNVIILYDAAVSDMNDVNRVNDVEGVNQYIKNYCIEVFEDTLYIDNYEMIIYDDEILSVDEILSHQNHLDDVVISDNAVVNINNLNDTKILPDVSAKNYLYDYYNCIEEFEDELYLVNYKINGEEILPPPKDNEKDYEKDYEKDSEKDNEKDSEKDNEKDSEKDDNIIIALKESLPSPYNEYNISELKNILPPDYSNLNNTTIIKIIEEKIIYVQQESKDEDSSFFRTFKKIVKEVESLVDKAVTAHQAAVNSDILRRNSLAVNSTEKVNEKEPSNAGK</sequence>
<organism evidence="2 4">
    <name type="scientific">Rhizophagus clarus</name>
    <dbReference type="NCBI Taxonomy" id="94130"/>
    <lineage>
        <taxon>Eukaryota</taxon>
        <taxon>Fungi</taxon>
        <taxon>Fungi incertae sedis</taxon>
        <taxon>Mucoromycota</taxon>
        <taxon>Glomeromycotina</taxon>
        <taxon>Glomeromycetes</taxon>
        <taxon>Glomerales</taxon>
        <taxon>Glomeraceae</taxon>
        <taxon>Rhizophagus</taxon>
    </lineage>
</organism>
<dbReference type="EMBL" id="BLAL01000297">
    <property type="protein sequence ID" value="GET00991.1"/>
    <property type="molecule type" value="Genomic_DNA"/>
</dbReference>
<reference evidence="3" key="2">
    <citation type="submission" date="2019-10" db="EMBL/GenBank/DDBJ databases">
        <title>Conservation and host-specific expression of non-tandemly repeated heterogenous ribosome RNA gene in arbuscular mycorrhizal fungi.</title>
        <authorList>
            <person name="Maeda T."/>
            <person name="Kobayashi Y."/>
            <person name="Nakagawa T."/>
            <person name="Ezawa T."/>
            <person name="Yamaguchi K."/>
            <person name="Bino T."/>
            <person name="Nishimoto Y."/>
            <person name="Shigenobu S."/>
            <person name="Kawaguchi M."/>
        </authorList>
    </citation>
    <scope>NUCLEOTIDE SEQUENCE</scope>
    <source>
        <strain evidence="3">HR1</strain>
    </source>
</reference>
<name>A0A2Z6RE61_9GLOM</name>
<keyword evidence="4" id="KW-1185">Reference proteome</keyword>
<dbReference type="OrthoDB" id="2431346at2759"/>
<dbReference type="AlphaFoldDB" id="A0A2Z6RE61"/>
<evidence type="ECO:0000313" key="4">
    <source>
        <dbReference type="Proteomes" id="UP000247702"/>
    </source>
</evidence>
<comment type="caution">
    <text evidence="2">The sequence shown here is derived from an EMBL/GenBank/DDBJ whole genome shotgun (WGS) entry which is preliminary data.</text>
</comment>
<dbReference type="STRING" id="94130.A0A2Z6RE61"/>
<feature type="compositionally biased region" description="Basic and acidic residues" evidence="1">
    <location>
        <begin position="924"/>
        <end position="958"/>
    </location>
</feature>
<dbReference type="Proteomes" id="UP000247702">
    <property type="component" value="Unassembled WGS sequence"/>
</dbReference>
<feature type="region of interest" description="Disordered" evidence="1">
    <location>
        <begin position="920"/>
        <end position="958"/>
    </location>
</feature>